<accession>A0A3M7KUF8</accession>
<keyword evidence="2" id="KW-0472">Membrane</keyword>
<evidence type="ECO:0000313" key="3">
    <source>
        <dbReference type="EMBL" id="RMZ54168.1"/>
    </source>
</evidence>
<evidence type="ECO:0000256" key="2">
    <source>
        <dbReference type="SAM" id="Phobius"/>
    </source>
</evidence>
<comment type="caution">
    <text evidence="3">The sequence shown here is derived from an EMBL/GenBank/DDBJ whole genome shotgun (WGS) entry which is preliminary data.</text>
</comment>
<feature type="compositionally biased region" description="Polar residues" evidence="1">
    <location>
        <begin position="24"/>
        <end position="34"/>
    </location>
</feature>
<evidence type="ECO:0000313" key="4">
    <source>
        <dbReference type="Proteomes" id="UP000279271"/>
    </source>
</evidence>
<proteinExistence type="predicted"/>
<keyword evidence="2" id="KW-0812">Transmembrane</keyword>
<protein>
    <submittedName>
        <fullName evidence="3">Uncharacterized protein</fullName>
    </submittedName>
</protein>
<organism evidence="3 4">
    <name type="scientific">Auxenochlorella protothecoides</name>
    <name type="common">Green microalga</name>
    <name type="synonym">Chlorella protothecoides</name>
    <dbReference type="NCBI Taxonomy" id="3075"/>
    <lineage>
        <taxon>Eukaryota</taxon>
        <taxon>Viridiplantae</taxon>
        <taxon>Chlorophyta</taxon>
        <taxon>core chlorophytes</taxon>
        <taxon>Trebouxiophyceae</taxon>
        <taxon>Chlorellales</taxon>
        <taxon>Chlorellaceae</taxon>
        <taxon>Auxenochlorella</taxon>
    </lineage>
</organism>
<dbReference type="EMBL" id="QOKY01000183">
    <property type="protein sequence ID" value="RMZ54168.1"/>
    <property type="molecule type" value="Genomic_DNA"/>
</dbReference>
<keyword evidence="2" id="KW-1133">Transmembrane helix</keyword>
<gene>
    <name evidence="3" type="ORF">APUTEX25_005324</name>
</gene>
<dbReference type="Proteomes" id="UP000279271">
    <property type="component" value="Unassembled WGS sequence"/>
</dbReference>
<feature type="transmembrane region" description="Helical" evidence="2">
    <location>
        <begin position="98"/>
        <end position="124"/>
    </location>
</feature>
<reference evidence="4" key="1">
    <citation type="journal article" date="2018" name="Algal Res.">
        <title>Characterization of plant carbon substrate utilization by Auxenochlorella protothecoides.</title>
        <authorList>
            <person name="Vogler B.W."/>
            <person name="Starkenburg S.R."/>
            <person name="Sudasinghe N."/>
            <person name="Schambach J.Y."/>
            <person name="Rollin J.A."/>
            <person name="Pattathil S."/>
            <person name="Barry A.N."/>
        </authorList>
    </citation>
    <scope>NUCLEOTIDE SEQUENCE [LARGE SCALE GENOMIC DNA]</scope>
    <source>
        <strain evidence="4">UTEX 25</strain>
    </source>
</reference>
<name>A0A3M7KUF8_AUXPR</name>
<feature type="transmembrane region" description="Helical" evidence="2">
    <location>
        <begin position="62"/>
        <end position="86"/>
    </location>
</feature>
<evidence type="ECO:0000256" key="1">
    <source>
        <dbReference type="SAM" id="MobiDB-lite"/>
    </source>
</evidence>
<feature type="region of interest" description="Disordered" evidence="1">
    <location>
        <begin position="24"/>
        <end position="46"/>
    </location>
</feature>
<sequence>MRAGTESQQDADLEETLAREIKSFQQRASSQQKLGQAGPSRFQASEASEESSSGFLATLEKGLVFCVFFVLFALAWLGAGLASVAILHSSAILDLWYILWPLVFQPALGVLMLGALTVGAAKWVTSQGAKKQS</sequence>
<dbReference type="AlphaFoldDB" id="A0A3M7KUF8"/>